<keyword evidence="5 7" id="KW-1133">Transmembrane helix</keyword>
<gene>
    <name evidence="9" type="primary">txxe76</name>
    <name evidence="9" type="ORF">TXXE_03585</name>
</gene>
<feature type="transmembrane region" description="Helical" evidence="7">
    <location>
        <begin position="373"/>
        <end position="391"/>
    </location>
</feature>
<comment type="subcellular location">
    <subcellularLocation>
        <location evidence="1">Cell membrane</location>
        <topology evidence="1">Multi-pass membrane protein</topology>
    </subcellularLocation>
</comment>
<proteinExistence type="predicted"/>
<evidence type="ECO:0000256" key="7">
    <source>
        <dbReference type="SAM" id="Phobius"/>
    </source>
</evidence>
<feature type="transmembrane region" description="Helical" evidence="7">
    <location>
        <begin position="286"/>
        <end position="309"/>
    </location>
</feature>
<evidence type="ECO:0000256" key="4">
    <source>
        <dbReference type="ARBA" id="ARBA00022692"/>
    </source>
</evidence>
<accession>A0ABN7RLG3</accession>
<evidence type="ECO:0000259" key="8">
    <source>
        <dbReference type="PROSITE" id="PS50850"/>
    </source>
</evidence>
<dbReference type="Pfam" id="PF07690">
    <property type="entry name" value="MFS_1"/>
    <property type="match status" value="1"/>
</dbReference>
<keyword evidence="6 7" id="KW-0472">Membrane</keyword>
<dbReference type="PANTHER" id="PTHR43266:SF8">
    <property type="entry name" value="MACROLIDE-EFFLUX PROTEIN"/>
    <property type="match status" value="1"/>
</dbReference>
<evidence type="ECO:0000313" key="10">
    <source>
        <dbReference type="Proteomes" id="UP000681526"/>
    </source>
</evidence>
<feature type="transmembrane region" description="Helical" evidence="7">
    <location>
        <begin position="77"/>
        <end position="97"/>
    </location>
</feature>
<evidence type="ECO:0000313" key="9">
    <source>
        <dbReference type="EMBL" id="CAG5079946.1"/>
    </source>
</evidence>
<dbReference type="InterPro" id="IPR036259">
    <property type="entry name" value="MFS_trans_sf"/>
</dbReference>
<keyword evidence="2" id="KW-0813">Transport</keyword>
<sequence>MAHLFRNRVFLVVAGADLLQQAGIWIRNMALLFYIMEQTNNNPAAVALLTTFEYLPIFVFSLIGGTFADRWNPKRTVVIGDALSAVSVLAILGMVAAGWWQAAFAATVVSAVVSQFSQPSSAVLFKRHVPEQHVEAAIGFTQSMSALFMIIGPMVGTLVYTRLGIDWSLAALAFVFAAASAVQLLLPSTPRVQDGGPKTSPLKDVRDGFRYVTGHHTLKLAAAMFLLVGISSGIVAPLDVFVIMERLGLQKEAVQWFAMLEGAGLLIGGGLAAGLSGWIDRHRSRIVPWTLVIFGIGTFVEVLSLWPVLTGSVRLLTGVTMTFFQVVLSALMIKEVEEAYIGRTNGIMLPLMMAGVLIGTGCSGLLVKQATLFAAYGLAGALLIVCALVASRMRFTAPAAQSAAGSAVEG</sequence>
<feature type="transmembrane region" description="Helical" evidence="7">
    <location>
        <begin position="137"/>
        <end position="161"/>
    </location>
</feature>
<evidence type="ECO:0000256" key="1">
    <source>
        <dbReference type="ARBA" id="ARBA00004651"/>
    </source>
</evidence>
<feature type="transmembrane region" description="Helical" evidence="7">
    <location>
        <begin position="220"/>
        <end position="244"/>
    </location>
</feature>
<feature type="transmembrane region" description="Helical" evidence="7">
    <location>
        <begin position="345"/>
        <end position="367"/>
    </location>
</feature>
<name>A0ABN7RLG3_THEXY</name>
<feature type="transmembrane region" description="Helical" evidence="7">
    <location>
        <begin position="103"/>
        <end position="125"/>
    </location>
</feature>
<organism evidence="9 10">
    <name type="scientific">Thermobacillus xylanilyticus</name>
    <dbReference type="NCBI Taxonomy" id="76633"/>
    <lineage>
        <taxon>Bacteria</taxon>
        <taxon>Bacillati</taxon>
        <taxon>Bacillota</taxon>
        <taxon>Bacilli</taxon>
        <taxon>Bacillales</taxon>
        <taxon>Paenibacillaceae</taxon>
        <taxon>Thermobacillus</taxon>
    </lineage>
</organism>
<dbReference type="Gene3D" id="1.20.1250.20">
    <property type="entry name" value="MFS general substrate transporter like domains"/>
    <property type="match status" value="1"/>
</dbReference>
<dbReference type="Proteomes" id="UP000681526">
    <property type="component" value="Unassembled WGS sequence"/>
</dbReference>
<keyword evidence="4 7" id="KW-0812">Transmembrane</keyword>
<protein>
    <submittedName>
        <fullName evidence="9">Major facilitator superfamily MFS_1</fullName>
    </submittedName>
</protein>
<feature type="domain" description="Major facilitator superfamily (MFS) profile" evidence="8">
    <location>
        <begin position="217"/>
        <end position="410"/>
    </location>
</feature>
<dbReference type="InterPro" id="IPR020846">
    <property type="entry name" value="MFS_dom"/>
</dbReference>
<feature type="transmembrane region" description="Helical" evidence="7">
    <location>
        <begin position="167"/>
        <end position="186"/>
    </location>
</feature>
<dbReference type="CDD" id="cd06173">
    <property type="entry name" value="MFS_MefA_like"/>
    <property type="match status" value="1"/>
</dbReference>
<evidence type="ECO:0000256" key="3">
    <source>
        <dbReference type="ARBA" id="ARBA00022475"/>
    </source>
</evidence>
<comment type="caution">
    <text evidence="9">The sequence shown here is derived from an EMBL/GenBank/DDBJ whole genome shotgun (WGS) entry which is preliminary data.</text>
</comment>
<keyword evidence="10" id="KW-1185">Reference proteome</keyword>
<dbReference type="SUPFAM" id="SSF103473">
    <property type="entry name" value="MFS general substrate transporter"/>
    <property type="match status" value="1"/>
</dbReference>
<keyword evidence="3" id="KW-1003">Cell membrane</keyword>
<dbReference type="PROSITE" id="PS50850">
    <property type="entry name" value="MFS"/>
    <property type="match status" value="1"/>
</dbReference>
<evidence type="ECO:0000256" key="6">
    <source>
        <dbReference type="ARBA" id="ARBA00023136"/>
    </source>
</evidence>
<feature type="transmembrane region" description="Helical" evidence="7">
    <location>
        <begin position="256"/>
        <end position="279"/>
    </location>
</feature>
<reference evidence="9 10" key="1">
    <citation type="submission" date="2021-04" db="EMBL/GenBank/DDBJ databases">
        <authorList>
            <person name="Rakotoarivonina H."/>
        </authorList>
    </citation>
    <scope>NUCLEOTIDE SEQUENCE [LARGE SCALE GENOMIC DNA]</scope>
    <source>
        <strain evidence="9 10">XE</strain>
    </source>
</reference>
<feature type="transmembrane region" description="Helical" evidence="7">
    <location>
        <begin position="315"/>
        <end position="333"/>
    </location>
</feature>
<dbReference type="InterPro" id="IPR011701">
    <property type="entry name" value="MFS"/>
</dbReference>
<dbReference type="EMBL" id="CAJRAY010000018">
    <property type="protein sequence ID" value="CAG5079946.1"/>
    <property type="molecule type" value="Genomic_DNA"/>
</dbReference>
<dbReference type="RefSeq" id="WP_213483500.1">
    <property type="nucleotide sequence ID" value="NZ_CAJRAY010000018.1"/>
</dbReference>
<feature type="transmembrane region" description="Helical" evidence="7">
    <location>
        <begin position="45"/>
        <end position="65"/>
    </location>
</feature>
<evidence type="ECO:0000256" key="5">
    <source>
        <dbReference type="ARBA" id="ARBA00022989"/>
    </source>
</evidence>
<evidence type="ECO:0000256" key="2">
    <source>
        <dbReference type="ARBA" id="ARBA00022448"/>
    </source>
</evidence>
<dbReference type="PANTHER" id="PTHR43266">
    <property type="entry name" value="MACROLIDE-EFFLUX PROTEIN"/>
    <property type="match status" value="1"/>
</dbReference>